<protein>
    <submittedName>
        <fullName evidence="2">Uncharacterized protein</fullName>
    </submittedName>
</protein>
<accession>A0A5B3G055</accession>
<gene>
    <name evidence="2" type="ORF">F2Y13_13345</name>
</gene>
<dbReference type="Proteomes" id="UP000323567">
    <property type="component" value="Unassembled WGS sequence"/>
</dbReference>
<evidence type="ECO:0000313" key="2">
    <source>
        <dbReference type="EMBL" id="KAA2366492.1"/>
    </source>
</evidence>
<evidence type="ECO:0000313" key="3">
    <source>
        <dbReference type="Proteomes" id="UP000323567"/>
    </source>
</evidence>
<reference evidence="2 3" key="1">
    <citation type="journal article" date="2019" name="Nat. Med.">
        <title>A library of human gut bacterial isolates paired with longitudinal multiomics data enables mechanistic microbiome research.</title>
        <authorList>
            <person name="Poyet M."/>
            <person name="Groussin M."/>
            <person name="Gibbons S.M."/>
            <person name="Avila-Pacheco J."/>
            <person name="Jiang X."/>
            <person name="Kearney S.M."/>
            <person name="Perrotta A.R."/>
            <person name="Berdy B."/>
            <person name="Zhao S."/>
            <person name="Lieberman T.D."/>
            <person name="Swanson P.K."/>
            <person name="Smith M."/>
            <person name="Roesemann S."/>
            <person name="Alexander J.E."/>
            <person name="Rich S.A."/>
            <person name="Livny J."/>
            <person name="Vlamakis H."/>
            <person name="Clish C."/>
            <person name="Bullock K."/>
            <person name="Deik A."/>
            <person name="Scott J."/>
            <person name="Pierce K.A."/>
            <person name="Xavier R.J."/>
            <person name="Alm E.J."/>
        </authorList>
    </citation>
    <scope>NUCLEOTIDE SEQUENCE [LARGE SCALE GENOMIC DNA]</scope>
    <source>
        <strain evidence="2 3">BIOML-A2</strain>
    </source>
</reference>
<dbReference type="AlphaFoldDB" id="A0A5B3G055"/>
<feature type="region of interest" description="Disordered" evidence="1">
    <location>
        <begin position="142"/>
        <end position="161"/>
    </location>
</feature>
<evidence type="ECO:0000256" key="1">
    <source>
        <dbReference type="SAM" id="MobiDB-lite"/>
    </source>
</evidence>
<comment type="caution">
    <text evidence="2">The sequence shown here is derived from an EMBL/GenBank/DDBJ whole genome shotgun (WGS) entry which is preliminary data.</text>
</comment>
<dbReference type="EMBL" id="VVXK01000025">
    <property type="protein sequence ID" value="KAA2366492.1"/>
    <property type="molecule type" value="Genomic_DNA"/>
</dbReference>
<proteinExistence type="predicted"/>
<organism evidence="2 3">
    <name type="scientific">Alistipes shahii</name>
    <dbReference type="NCBI Taxonomy" id="328814"/>
    <lineage>
        <taxon>Bacteria</taxon>
        <taxon>Pseudomonadati</taxon>
        <taxon>Bacteroidota</taxon>
        <taxon>Bacteroidia</taxon>
        <taxon>Bacteroidales</taxon>
        <taxon>Rikenellaceae</taxon>
        <taxon>Alistipes</taxon>
    </lineage>
</organism>
<name>A0A5B3G055_9BACT</name>
<sequence>MDDDNRVNLLPKFWMFQNLDMFPDDFGIIFDLPYYKNVEALQEQYDFLAKHDLIFHTLLLAPLMSSVFHPYTDEEVFALQDGAERQEVLRVYEFLQQTQRKGLDPSRKYSLSYGGMLSVQIPNTSNWFIRMVEREYRNHYDALGNPPRHSRPSEANPPKRRPTFASFLGYNTLLFLRDHLRIRPAVPQELCQFISDYLTACSDIVSKQDLSYKNTYDMLQNCKKTYGMSSIPISWVKE</sequence>